<gene>
    <name evidence="2" type="ORF">D1639_07460</name>
</gene>
<feature type="region of interest" description="Disordered" evidence="1">
    <location>
        <begin position="1"/>
        <end position="30"/>
    </location>
</feature>
<evidence type="ECO:0000256" key="1">
    <source>
        <dbReference type="SAM" id="MobiDB-lite"/>
    </source>
</evidence>
<dbReference type="AlphaFoldDB" id="A0A7C9NCZ1"/>
<feature type="region of interest" description="Disordered" evidence="1">
    <location>
        <begin position="68"/>
        <end position="87"/>
    </location>
</feature>
<comment type="caution">
    <text evidence="2">The sequence shown here is derived from an EMBL/GenBank/DDBJ whole genome shotgun (WGS) entry which is preliminary data.</text>
</comment>
<feature type="compositionally biased region" description="Basic residues" evidence="1">
    <location>
        <begin position="1"/>
        <end position="10"/>
    </location>
</feature>
<accession>A0A7C9NCZ1</accession>
<dbReference type="EMBL" id="QWKH01000052">
    <property type="protein sequence ID" value="NBI34868.1"/>
    <property type="molecule type" value="Genomic_DNA"/>
</dbReference>
<sequence length="101" mass="11153">MASKGGRKARRTEVTLDGFEPAEAPARKPRERSVVDDFLLTGEECMSMTLPTEAEAASVARSLHSLRRGYMSRRGPGEPRVGTSKKGLSVYIFREGDSHDR</sequence>
<reference evidence="2" key="1">
    <citation type="submission" date="2018-08" db="EMBL/GenBank/DDBJ databases">
        <title>Murine metabolic-syndrome-specific gut microbial biobank.</title>
        <authorList>
            <person name="Liu C."/>
        </authorList>
    </citation>
    <scope>NUCLEOTIDE SEQUENCE [LARGE SCALE GENOMIC DNA]</scope>
    <source>
        <strain evidence="2">Z82</strain>
    </source>
</reference>
<name>A0A7C9NCZ1_9BACT</name>
<protein>
    <submittedName>
        <fullName evidence="2">Uncharacterized protein</fullName>
    </submittedName>
</protein>
<proteinExistence type="predicted"/>
<organism evidence="2">
    <name type="scientific">Muribaculaceae bacterium Z82</name>
    <dbReference type="NCBI Taxonomy" id="2304548"/>
    <lineage>
        <taxon>Bacteria</taxon>
        <taxon>Pseudomonadati</taxon>
        <taxon>Bacteroidota</taxon>
        <taxon>Bacteroidia</taxon>
        <taxon>Bacteroidales</taxon>
        <taxon>Muribaculaceae</taxon>
    </lineage>
</organism>
<evidence type="ECO:0000313" key="2">
    <source>
        <dbReference type="EMBL" id="NBI34868.1"/>
    </source>
</evidence>